<dbReference type="Pfam" id="PF01740">
    <property type="entry name" value="STAS"/>
    <property type="match status" value="1"/>
</dbReference>
<dbReference type="GO" id="GO:0055085">
    <property type="term" value="P:transmembrane transport"/>
    <property type="evidence" value="ECO:0007669"/>
    <property type="project" value="InterPro"/>
</dbReference>
<keyword evidence="2 5" id="KW-0812">Transmembrane</keyword>
<comment type="subcellular location">
    <subcellularLocation>
        <location evidence="1">Membrane</location>
        <topology evidence="1">Multi-pass membrane protein</topology>
    </subcellularLocation>
</comment>
<proteinExistence type="predicted"/>
<feature type="domain" description="STAS" evidence="6">
    <location>
        <begin position="559"/>
        <end position="686"/>
    </location>
</feature>
<dbReference type="Gene3D" id="3.30.750.24">
    <property type="entry name" value="STAS domain"/>
    <property type="match status" value="1"/>
</dbReference>
<dbReference type="SUPFAM" id="SSF52091">
    <property type="entry name" value="SpoIIaa-like"/>
    <property type="match status" value="1"/>
</dbReference>
<dbReference type="PROSITE" id="PS50801">
    <property type="entry name" value="STAS"/>
    <property type="match status" value="1"/>
</dbReference>
<evidence type="ECO:0000256" key="4">
    <source>
        <dbReference type="ARBA" id="ARBA00023136"/>
    </source>
</evidence>
<dbReference type="InterPro" id="IPR001902">
    <property type="entry name" value="SLC26A/SulP_fam"/>
</dbReference>
<dbReference type="NCBIfam" id="TIGR00815">
    <property type="entry name" value="sulP"/>
    <property type="match status" value="1"/>
</dbReference>
<dbReference type="Pfam" id="PF00916">
    <property type="entry name" value="Sulfate_transp"/>
    <property type="match status" value="1"/>
</dbReference>
<evidence type="ECO:0000259" key="6">
    <source>
        <dbReference type="PROSITE" id="PS50801"/>
    </source>
</evidence>
<evidence type="ECO:0000256" key="2">
    <source>
        <dbReference type="ARBA" id="ARBA00022692"/>
    </source>
</evidence>
<feature type="transmembrane region" description="Helical" evidence="5">
    <location>
        <begin position="140"/>
        <end position="157"/>
    </location>
</feature>
<feature type="transmembrane region" description="Helical" evidence="5">
    <location>
        <begin position="510"/>
        <end position="535"/>
    </location>
</feature>
<protein>
    <submittedName>
        <fullName evidence="7">Prestin</fullName>
    </submittedName>
</protein>
<feature type="transmembrane region" description="Helical" evidence="5">
    <location>
        <begin position="473"/>
        <end position="490"/>
    </location>
</feature>
<organism evidence="7">
    <name type="scientific">Lygus hesperus</name>
    <name type="common">Western plant bug</name>
    <dbReference type="NCBI Taxonomy" id="30085"/>
    <lineage>
        <taxon>Eukaryota</taxon>
        <taxon>Metazoa</taxon>
        <taxon>Ecdysozoa</taxon>
        <taxon>Arthropoda</taxon>
        <taxon>Hexapoda</taxon>
        <taxon>Insecta</taxon>
        <taxon>Pterygota</taxon>
        <taxon>Neoptera</taxon>
        <taxon>Paraneoptera</taxon>
        <taxon>Hemiptera</taxon>
        <taxon>Heteroptera</taxon>
        <taxon>Panheteroptera</taxon>
        <taxon>Cimicomorpha</taxon>
        <taxon>Miridae</taxon>
        <taxon>Mirini</taxon>
        <taxon>Lygus</taxon>
    </lineage>
</organism>
<gene>
    <name evidence="7" type="primary">Slc26a5_1</name>
    <name evidence="7" type="ORF">g.70441</name>
</gene>
<dbReference type="InterPro" id="IPR002645">
    <property type="entry name" value="STAS_dom"/>
</dbReference>
<dbReference type="EMBL" id="GDHC01021338">
    <property type="protein sequence ID" value="JAP97290.1"/>
    <property type="molecule type" value="Transcribed_RNA"/>
</dbReference>
<feature type="transmembrane region" description="Helical" evidence="5">
    <location>
        <begin position="369"/>
        <end position="397"/>
    </location>
</feature>
<evidence type="ECO:0000313" key="7">
    <source>
        <dbReference type="EMBL" id="JAP97290.1"/>
    </source>
</evidence>
<feature type="transmembrane region" description="Helical" evidence="5">
    <location>
        <begin position="409"/>
        <end position="429"/>
    </location>
</feature>
<feature type="non-terminal residue" evidence="7">
    <location>
        <position position="1"/>
    </location>
</feature>
<dbReference type="CDD" id="cd07042">
    <property type="entry name" value="STAS_SulP_like_sulfate_transporter"/>
    <property type="match status" value="1"/>
</dbReference>
<sequence>LCRYASFGTKGSVYMFGLRSELMMKDITMDSEDQPLLDFDVDLFRHLYTMEEHGAKIRIDRNVCLQPSHTVDKNISQTKCLSINCKPKKFIKSLFPAIGWLCTYQWKEWLAKDLIAGATVAIMNVPQGMAYALLGNVPPVVGIYMALFPVLVYALLGTSRHVSMGSFAVVCLMAGNVVTKYAAPPEVMIAAGNTTAIADIGPPNHYSPIQVASAVAFLVGIYQLIMYVLRFGLLCTLLSETLVSGFTAGAAIHVLTSQLKDLFGIKVAHFHGPLKLIYIYGDLFSKLHTTNLAAVVVSAITVVVLIANNEFLKPVAAKWCIIPVPIELIVVLCGTLASTYGGISTTYGLKVVGDIPVGLPQPTLPPFDLFSSILMDSLIIAIIAYAISLSMALIFANKLKYEIDPNQELFAQGCGNIVGSLFSCLPFAASLSRSAIQQSVGGCTQLTSVFSATILTGVLLWIAPFFELLPRCVLASLIIVALKGILFQAADIIKIWKVSSSEAIIWLTTYAAVVIVDIDYGLLAGVAVSVIILFVRGAQLKVLVLERLRNTEIFLEADKYSKTETIPGVTIISYTGCINFVNAVTFKKRTLETLFGTSEPQSPFKVAPQEESRRETVVMDFRSISYVDSSGAKTLKSIIEELSVHDRNVLLVGLSGSSILMLQSCNVFTQGSEPIFPTVQDAVTYSQSKPLNSVYSIRL</sequence>
<dbReference type="AlphaFoldDB" id="A0A146KL40"/>
<evidence type="ECO:0000256" key="3">
    <source>
        <dbReference type="ARBA" id="ARBA00022989"/>
    </source>
</evidence>
<evidence type="ECO:0000256" key="1">
    <source>
        <dbReference type="ARBA" id="ARBA00004141"/>
    </source>
</evidence>
<dbReference type="GO" id="GO:0016020">
    <property type="term" value="C:membrane"/>
    <property type="evidence" value="ECO:0007669"/>
    <property type="project" value="UniProtKB-SubCell"/>
</dbReference>
<keyword evidence="3 5" id="KW-1133">Transmembrane helix</keyword>
<dbReference type="InterPro" id="IPR036513">
    <property type="entry name" value="STAS_dom_sf"/>
</dbReference>
<feature type="transmembrane region" description="Helical" evidence="5">
    <location>
        <begin position="236"/>
        <end position="255"/>
    </location>
</feature>
<keyword evidence="4 5" id="KW-0472">Membrane</keyword>
<dbReference type="InterPro" id="IPR011547">
    <property type="entry name" value="SLC26A/SulP_dom"/>
</dbReference>
<reference evidence="7" key="1">
    <citation type="journal article" date="2016" name="Gigascience">
        <title>De novo construction of an expanded transcriptome assembly for the western tarnished plant bug, Lygus hesperus.</title>
        <authorList>
            <person name="Tassone E.E."/>
            <person name="Geib S.M."/>
            <person name="Hall B."/>
            <person name="Fabrick J.A."/>
            <person name="Brent C.S."/>
            <person name="Hull J.J."/>
        </authorList>
    </citation>
    <scope>NUCLEOTIDE SEQUENCE</scope>
</reference>
<feature type="transmembrane region" description="Helical" evidence="5">
    <location>
        <begin position="324"/>
        <end position="349"/>
    </location>
</feature>
<dbReference type="PANTHER" id="PTHR11814">
    <property type="entry name" value="SULFATE TRANSPORTER"/>
    <property type="match status" value="1"/>
</dbReference>
<feature type="transmembrane region" description="Helical" evidence="5">
    <location>
        <begin position="292"/>
        <end position="312"/>
    </location>
</feature>
<feature type="transmembrane region" description="Helical" evidence="5">
    <location>
        <begin position="209"/>
        <end position="229"/>
    </location>
</feature>
<feature type="transmembrane region" description="Helical" evidence="5">
    <location>
        <begin position="449"/>
        <end position="466"/>
    </location>
</feature>
<accession>A0A146KL40</accession>
<name>A0A146KL40_LYGHE</name>
<evidence type="ECO:0000256" key="5">
    <source>
        <dbReference type="SAM" id="Phobius"/>
    </source>
</evidence>